<evidence type="ECO:0000256" key="2">
    <source>
        <dbReference type="SAM" id="SignalP"/>
    </source>
</evidence>
<dbReference type="Gene3D" id="3.40.190.10">
    <property type="entry name" value="Periplasmic binding protein-like II"/>
    <property type="match status" value="1"/>
</dbReference>
<dbReference type="CDD" id="cd13585">
    <property type="entry name" value="PBP2_TMBP_like"/>
    <property type="match status" value="1"/>
</dbReference>
<evidence type="ECO:0008006" key="5">
    <source>
        <dbReference type="Google" id="ProtNLM"/>
    </source>
</evidence>
<keyword evidence="4" id="KW-1185">Reference proteome</keyword>
<dbReference type="Proteomes" id="UP000215145">
    <property type="component" value="Unassembled WGS sequence"/>
</dbReference>
<dbReference type="InterPro" id="IPR006059">
    <property type="entry name" value="SBP"/>
</dbReference>
<evidence type="ECO:0000256" key="1">
    <source>
        <dbReference type="SAM" id="MobiDB-lite"/>
    </source>
</evidence>
<evidence type="ECO:0000313" key="4">
    <source>
        <dbReference type="Proteomes" id="UP000215145"/>
    </source>
</evidence>
<feature type="region of interest" description="Disordered" evidence="1">
    <location>
        <begin position="28"/>
        <end position="64"/>
    </location>
</feature>
<proteinExistence type="predicted"/>
<dbReference type="PROSITE" id="PS51257">
    <property type="entry name" value="PROKAR_LIPOPROTEIN"/>
    <property type="match status" value="1"/>
</dbReference>
<keyword evidence="2" id="KW-0732">Signal</keyword>
<sequence>MNMNKKKLSTMLVSLMMGSSLVLSACSNSSAPANNAGTGASTPPSTPPSASAEPSKAPEPAGEPITLRYVRGSGVSENEQKMLDLFTEQNPNIKVQIEQAKSGGIGELLEKAAALQAAGTTADLIWVQDIGTFAKDDLLVDLTPYMKSDPVLSTAKIPDSSLKALQFKGVQMALPRAENPIIMYVNKDMLAKNGIDMPKNDWTWDDYRAIAKKVTKPDEAEYGIAYGHFNSIITAGVLGVANGTSENLYFMDADWKQSKLTTPEARRDIEWIADLQRVDHSIGSWSVIEKSGTDWMNGNVAFEIHGAWEGRNKREKAKFNWDVLPLPRGKVKQIGYNVGTGIGILKSSANPDAAAKFLSFMHTMEAQKLGMANGDFPLTEDEELKQALTETPIWKGSNIMATISVEMRAEPVGAIVGADQYVQWWSAEVQEAFKEGKDLNKPIFEKAQQYNEQAPTLRAALGLE</sequence>
<feature type="chain" id="PRO_5039191970" description="ABC transporter substrate-binding protein" evidence="2">
    <location>
        <begin position="26"/>
        <end position="464"/>
    </location>
</feature>
<dbReference type="OrthoDB" id="383937at2"/>
<gene>
    <name evidence="3" type="ORF">CGZ75_22575</name>
</gene>
<organism evidence="3 4">
    <name type="scientific">Paenibacillus herberti</name>
    <dbReference type="NCBI Taxonomy" id="1619309"/>
    <lineage>
        <taxon>Bacteria</taxon>
        <taxon>Bacillati</taxon>
        <taxon>Bacillota</taxon>
        <taxon>Bacilli</taxon>
        <taxon>Bacillales</taxon>
        <taxon>Paenibacillaceae</taxon>
        <taxon>Paenibacillus</taxon>
    </lineage>
</organism>
<name>A0A229NV77_9BACL</name>
<dbReference type="PANTHER" id="PTHR43649:SF12">
    <property type="entry name" value="DIACETYLCHITOBIOSE BINDING PROTEIN DASA"/>
    <property type="match status" value="1"/>
</dbReference>
<dbReference type="InterPro" id="IPR050490">
    <property type="entry name" value="Bact_solute-bd_prot1"/>
</dbReference>
<feature type="signal peptide" evidence="2">
    <location>
        <begin position="1"/>
        <end position="25"/>
    </location>
</feature>
<dbReference type="AlphaFoldDB" id="A0A229NV77"/>
<accession>A0A229NV77</accession>
<protein>
    <recommendedName>
        <fullName evidence="5">ABC transporter substrate-binding protein</fullName>
    </recommendedName>
</protein>
<dbReference type="SUPFAM" id="SSF53850">
    <property type="entry name" value="Periplasmic binding protein-like II"/>
    <property type="match status" value="1"/>
</dbReference>
<reference evidence="3 4" key="1">
    <citation type="submission" date="2017-07" db="EMBL/GenBank/DDBJ databases">
        <title>Paenibacillus herberti R33 genome sequencing and assembly.</title>
        <authorList>
            <person name="Su W."/>
        </authorList>
    </citation>
    <scope>NUCLEOTIDE SEQUENCE [LARGE SCALE GENOMIC DNA]</scope>
    <source>
        <strain evidence="3 4">R33</strain>
    </source>
</reference>
<dbReference type="EMBL" id="NMUQ01000003">
    <property type="protein sequence ID" value="OXM13797.1"/>
    <property type="molecule type" value="Genomic_DNA"/>
</dbReference>
<dbReference type="PANTHER" id="PTHR43649">
    <property type="entry name" value="ARABINOSE-BINDING PROTEIN-RELATED"/>
    <property type="match status" value="1"/>
</dbReference>
<evidence type="ECO:0000313" key="3">
    <source>
        <dbReference type="EMBL" id="OXM13797.1"/>
    </source>
</evidence>
<dbReference type="Pfam" id="PF01547">
    <property type="entry name" value="SBP_bac_1"/>
    <property type="match status" value="1"/>
</dbReference>
<comment type="caution">
    <text evidence="3">The sequence shown here is derived from an EMBL/GenBank/DDBJ whole genome shotgun (WGS) entry which is preliminary data.</text>
</comment>